<feature type="domain" description="Polysaccharide pyruvyl transferase" evidence="3">
    <location>
        <begin position="117"/>
        <end position="230"/>
    </location>
</feature>
<evidence type="ECO:0000313" key="4">
    <source>
        <dbReference type="EMBL" id="UOE26012.1"/>
    </source>
</evidence>
<evidence type="ECO:0000256" key="1">
    <source>
        <dbReference type="SAM" id="Coils"/>
    </source>
</evidence>
<keyword evidence="4" id="KW-0808">Transferase</keyword>
<reference evidence="4 5" key="1">
    <citation type="submission" date="2022-03" db="EMBL/GenBank/DDBJ databases">
        <title>Agromyces sp. isolated from the gut of P. brevitarsis seulensis larvae.</title>
        <authorList>
            <person name="Won M."/>
            <person name="Kwon S.-W."/>
        </authorList>
    </citation>
    <scope>NUCLEOTIDE SEQUENCE [LARGE SCALE GENOMIC DNA]</scope>
    <source>
        <strain evidence="4 5">KACC 16215</strain>
    </source>
</reference>
<dbReference type="PANTHER" id="PTHR22916:SF3">
    <property type="entry name" value="UDP-GLCNAC:BETAGAL BETA-1,3-N-ACETYLGLUCOSAMINYLTRANSFERASE-LIKE PROTEIN 1"/>
    <property type="match status" value="1"/>
</dbReference>
<dbReference type="EMBL" id="CP094533">
    <property type="protein sequence ID" value="UOE26012.1"/>
    <property type="molecule type" value="Genomic_DNA"/>
</dbReference>
<keyword evidence="5" id="KW-1185">Reference proteome</keyword>
<keyword evidence="4" id="KW-0328">Glycosyltransferase</keyword>
<evidence type="ECO:0000313" key="5">
    <source>
        <dbReference type="Proteomes" id="UP000831304"/>
    </source>
</evidence>
<dbReference type="Proteomes" id="UP000831304">
    <property type="component" value="Chromosome"/>
</dbReference>
<dbReference type="Pfam" id="PF00535">
    <property type="entry name" value="Glycos_transf_2"/>
    <property type="match status" value="1"/>
</dbReference>
<dbReference type="RefSeq" id="WP_243568852.1">
    <property type="nucleotide sequence ID" value="NZ_CP094533.1"/>
</dbReference>
<dbReference type="Gene3D" id="3.90.550.10">
    <property type="entry name" value="Spore Coat Polysaccharide Biosynthesis Protein SpsA, Chain A"/>
    <property type="match status" value="1"/>
</dbReference>
<dbReference type="EC" id="2.4.-.-" evidence="4"/>
<proteinExistence type="predicted"/>
<dbReference type="GO" id="GO:0016757">
    <property type="term" value="F:glycosyltransferase activity"/>
    <property type="evidence" value="ECO:0007669"/>
    <property type="project" value="UniProtKB-KW"/>
</dbReference>
<evidence type="ECO:0000259" key="3">
    <source>
        <dbReference type="Pfam" id="PF04230"/>
    </source>
</evidence>
<dbReference type="InterPro" id="IPR029044">
    <property type="entry name" value="Nucleotide-diphossugar_trans"/>
</dbReference>
<dbReference type="PANTHER" id="PTHR22916">
    <property type="entry name" value="GLYCOSYLTRANSFERASE"/>
    <property type="match status" value="1"/>
</dbReference>
<protein>
    <submittedName>
        <fullName evidence="4">Glycosyltransferase</fullName>
        <ecNumber evidence="4">2.4.-.-</ecNumber>
    </submittedName>
</protein>
<dbReference type="InterPro" id="IPR007345">
    <property type="entry name" value="Polysacch_pyruvyl_Trfase"/>
</dbReference>
<gene>
    <name evidence="4" type="ORF">MTP13_17140</name>
</gene>
<accession>A0ABY4AS76</accession>
<dbReference type="InterPro" id="IPR001173">
    <property type="entry name" value="Glyco_trans_2-like"/>
</dbReference>
<feature type="coiled-coil region" evidence="1">
    <location>
        <begin position="776"/>
        <end position="803"/>
    </location>
</feature>
<dbReference type="Pfam" id="PF04230">
    <property type="entry name" value="PS_pyruv_trans"/>
    <property type="match status" value="1"/>
</dbReference>
<keyword evidence="1" id="KW-0175">Coiled coil</keyword>
<evidence type="ECO:0000259" key="2">
    <source>
        <dbReference type="Pfam" id="PF00535"/>
    </source>
</evidence>
<dbReference type="CDD" id="cd00761">
    <property type="entry name" value="Glyco_tranf_GTA_type"/>
    <property type="match status" value="1"/>
</dbReference>
<organism evidence="4 5">
    <name type="scientific">Agromyces soli</name>
    <dbReference type="NCBI Taxonomy" id="659012"/>
    <lineage>
        <taxon>Bacteria</taxon>
        <taxon>Bacillati</taxon>
        <taxon>Actinomycetota</taxon>
        <taxon>Actinomycetes</taxon>
        <taxon>Micrococcales</taxon>
        <taxon>Microbacteriaceae</taxon>
        <taxon>Agromyces</taxon>
    </lineage>
</organism>
<name>A0ABY4AS76_9MICO</name>
<feature type="domain" description="Glycosyltransferase 2-like" evidence="2">
    <location>
        <begin position="377"/>
        <end position="535"/>
    </location>
</feature>
<dbReference type="SUPFAM" id="SSF53448">
    <property type="entry name" value="Nucleotide-diphospho-sugar transferases"/>
    <property type="match status" value="1"/>
</dbReference>
<sequence length="932" mass="100557">MGIGTQPSYRTGCCRASPPMIGRVTSDLEEQVLGVRCVRWNPERADEEGRTAPVSNFGDLLGPLVIRRIVETRRIRFASSASRRLLSVGSVMHFANPGDVVWGTGVNGKIGTQPLPPSLDVRAVRGPLTRAVLTARGIEAPEVFGDPALLLPELWPELVRRPRPKRRALTVVPNLNETARFAPALSRSPIGDPWAIIDDLAASEFVTGTSLHALVVADALGIPSRPIAPENESTFKYLDYYAGTGRSDVRFAHTVEEALELGPVPAPEFDAAALLAAFPIDLWAGTGAPRPSRSRSYLELRADSLAQRTALRAALGAPVPDADAELDEAGSAIERLEMLSLRNPPLEGLTDEERRAIGAAPVRASAPGDDAGGPLLSVVIPSHDVRPWIGETLDSVLAQDLDLEVLIVDDHSTDGTRALLDALAAADPRIRVIDAVTRGGGTARNIGSDHARGRYLAFCDGDDLVAPGAYRALVDSLEASGSDIAFGDYLKFSPTRTWSPTQNWPAFRAARRGIRVQDEPSLLNGRPCWNKVFRRSFWARTELSFPDVPRSNDIVPMVRSYLAADAVDIVEDVVYLYRERPGLGSMTSRAKSADSLISYLTQEIVCARLISAASSPELTRVYRTLILDRDGWVHLARYLRADRGDHGRDAEIVGLVRELVAELGIDRPNARDRQKAAVFELLLAGRIDLAAAAAVVCDDDAAPDARLFESWRTIAEHDAADDAALLAEPVFSSRLCAALVAGVHAADDSADVALLGAVGAVATSRPELLRAVPEFADAANSSAEELRARLRATRARAAELVAVSSGRSIGLQVDGNVAAADLAALYDESSGRVVARAPTRPAQHGPGVRSRLAGRRLPMAVRLRAVLVDPETGWAMSLRFAASTPEYSPFDRFLLHFDRRGVLVERRPGWLPRAGRRGVRGLLRRLRGTPKG</sequence>